<name>A0A5J9SJV2_9POAL</name>
<proteinExistence type="predicted"/>
<comment type="caution">
    <text evidence="1">The sequence shown here is derived from an EMBL/GenBank/DDBJ whole genome shotgun (WGS) entry which is preliminary data.</text>
</comment>
<reference evidence="1 2" key="1">
    <citation type="journal article" date="2019" name="Sci. Rep.">
        <title>A high-quality genome of Eragrostis curvula grass provides insights into Poaceae evolution and supports new strategies to enhance forage quality.</title>
        <authorList>
            <person name="Carballo J."/>
            <person name="Santos B.A.C.M."/>
            <person name="Zappacosta D."/>
            <person name="Garbus I."/>
            <person name="Selva J.P."/>
            <person name="Gallo C.A."/>
            <person name="Diaz A."/>
            <person name="Albertini E."/>
            <person name="Caccamo M."/>
            <person name="Echenique V."/>
        </authorList>
    </citation>
    <scope>NUCLEOTIDE SEQUENCE [LARGE SCALE GENOMIC DNA]</scope>
    <source>
        <strain evidence="2">cv. Victoria</strain>
        <tissue evidence="1">Leaf</tissue>
    </source>
</reference>
<sequence>MMNHAQDTKYMFASPAWNLLSTSVVRSENNFVTVTFYHDNMPMMCNNYETARWNNDDAHDCSVPLGSGCHLAQIDLQKDAGLSDLQRSRRNLVRLSVDEVDSALGLVASASASSSTSA</sequence>
<dbReference type="AlphaFoldDB" id="A0A5J9SJV2"/>
<organism evidence="1 2">
    <name type="scientific">Eragrostis curvula</name>
    <name type="common">weeping love grass</name>
    <dbReference type="NCBI Taxonomy" id="38414"/>
    <lineage>
        <taxon>Eukaryota</taxon>
        <taxon>Viridiplantae</taxon>
        <taxon>Streptophyta</taxon>
        <taxon>Embryophyta</taxon>
        <taxon>Tracheophyta</taxon>
        <taxon>Spermatophyta</taxon>
        <taxon>Magnoliopsida</taxon>
        <taxon>Liliopsida</taxon>
        <taxon>Poales</taxon>
        <taxon>Poaceae</taxon>
        <taxon>PACMAD clade</taxon>
        <taxon>Chloridoideae</taxon>
        <taxon>Eragrostideae</taxon>
        <taxon>Eragrostidinae</taxon>
        <taxon>Eragrostis</taxon>
    </lineage>
</organism>
<accession>A0A5J9SJV2</accession>
<dbReference type="EMBL" id="RWGY01000735">
    <property type="protein sequence ID" value="TVT99274.1"/>
    <property type="molecule type" value="Genomic_DNA"/>
</dbReference>
<gene>
    <name evidence="1" type="ORF">EJB05_55367</name>
</gene>
<evidence type="ECO:0000313" key="1">
    <source>
        <dbReference type="EMBL" id="TVT99274.1"/>
    </source>
</evidence>
<feature type="non-terminal residue" evidence="1">
    <location>
        <position position="118"/>
    </location>
</feature>
<dbReference type="Gramene" id="TVT99274">
    <property type="protein sequence ID" value="TVT99274"/>
    <property type="gene ID" value="EJB05_55367"/>
</dbReference>
<evidence type="ECO:0000313" key="2">
    <source>
        <dbReference type="Proteomes" id="UP000324897"/>
    </source>
</evidence>
<keyword evidence="2" id="KW-1185">Reference proteome</keyword>
<protein>
    <submittedName>
        <fullName evidence="1">Uncharacterized protein</fullName>
    </submittedName>
</protein>
<dbReference type="Proteomes" id="UP000324897">
    <property type="component" value="Unassembled WGS sequence"/>
</dbReference>